<gene>
    <name evidence="7" type="ORF">ACS15_5005</name>
</gene>
<dbReference type="AlphaFoldDB" id="A0AAC9BPE0"/>
<evidence type="ECO:0000256" key="6">
    <source>
        <dbReference type="SAM" id="Phobius"/>
    </source>
</evidence>
<dbReference type="KEGG" id="rin:ACS15_5005"/>
<feature type="compositionally biased region" description="Pro residues" evidence="5">
    <location>
        <begin position="62"/>
        <end position="74"/>
    </location>
</feature>
<dbReference type="RefSeq" id="WP_021193589.1">
    <property type="nucleotide sequence ID" value="NZ_CP012606.1"/>
</dbReference>
<protein>
    <submittedName>
        <fullName evidence="7">TonB family C-terminal domain protein</fullName>
    </submittedName>
</protein>
<keyword evidence="2 6" id="KW-0812">Transmembrane</keyword>
<keyword evidence="3 6" id="KW-1133">Transmembrane helix</keyword>
<evidence type="ECO:0000256" key="3">
    <source>
        <dbReference type="ARBA" id="ARBA00022989"/>
    </source>
</evidence>
<dbReference type="Pfam" id="PF13103">
    <property type="entry name" value="TonB_2"/>
    <property type="match status" value="1"/>
</dbReference>
<proteinExistence type="predicted"/>
<feature type="transmembrane region" description="Helical" evidence="6">
    <location>
        <begin position="22"/>
        <end position="43"/>
    </location>
</feature>
<dbReference type="Gene3D" id="3.30.1150.10">
    <property type="match status" value="1"/>
</dbReference>
<name>A0AAC9BPE0_9RALS</name>
<dbReference type="NCBIfam" id="TIGR01352">
    <property type="entry name" value="tonB_Cterm"/>
    <property type="match status" value="1"/>
</dbReference>
<feature type="compositionally biased region" description="Basic and acidic residues" evidence="5">
    <location>
        <begin position="75"/>
        <end position="93"/>
    </location>
</feature>
<organism evidence="7 8">
    <name type="scientific">Ralstonia insidiosa</name>
    <dbReference type="NCBI Taxonomy" id="190721"/>
    <lineage>
        <taxon>Bacteria</taxon>
        <taxon>Pseudomonadati</taxon>
        <taxon>Pseudomonadota</taxon>
        <taxon>Betaproteobacteria</taxon>
        <taxon>Burkholderiales</taxon>
        <taxon>Burkholderiaceae</taxon>
        <taxon>Ralstonia</taxon>
    </lineage>
</organism>
<evidence type="ECO:0000256" key="2">
    <source>
        <dbReference type="ARBA" id="ARBA00022692"/>
    </source>
</evidence>
<accession>A0AAC9BPE0</accession>
<reference evidence="7 8" key="1">
    <citation type="submission" date="2015-09" db="EMBL/GenBank/DDBJ databases">
        <authorList>
            <person name="Xu Y."/>
            <person name="Nagy A."/>
            <person name="Liu N.T."/>
            <person name="Nou X."/>
        </authorList>
    </citation>
    <scope>NUCLEOTIDE SEQUENCE [LARGE SCALE GENOMIC DNA]</scope>
    <source>
        <strain evidence="7 8">FC1138</strain>
    </source>
</reference>
<dbReference type="SUPFAM" id="SSF74653">
    <property type="entry name" value="TolA/TonB C-terminal domain"/>
    <property type="match status" value="1"/>
</dbReference>
<evidence type="ECO:0000313" key="8">
    <source>
        <dbReference type="Proteomes" id="UP000077927"/>
    </source>
</evidence>
<keyword evidence="4 6" id="KW-0472">Membrane</keyword>
<dbReference type="EMBL" id="CP012606">
    <property type="protein sequence ID" value="ANH76615.1"/>
    <property type="molecule type" value="Genomic_DNA"/>
</dbReference>
<evidence type="ECO:0000256" key="1">
    <source>
        <dbReference type="ARBA" id="ARBA00004167"/>
    </source>
</evidence>
<sequence>MQLDLNPSAPTADPQPAFWRRWGGHVIGAVAVLIVVAVVWYLLAGTASTKREAPSTPMLVLQPPPPPPPPPQPEKQPEPDKVKPEVVEPKPDPTPETPKPADDTPNPAKDLSDPVTMNADGQAGTDAFGIGAGKGGGMSGTGAGGGNATYGRYFGYVLQQALSRDDRVRRLAFLMQVNVWLDPNGRVTRVELVHGSGNADTDQAVLASLRAIERVDELPPASLQFPQRVTLQGKRPAG</sequence>
<evidence type="ECO:0000313" key="7">
    <source>
        <dbReference type="EMBL" id="ANH76615.1"/>
    </source>
</evidence>
<dbReference type="Proteomes" id="UP000077927">
    <property type="component" value="Chromosome 2"/>
</dbReference>
<comment type="subcellular location">
    <subcellularLocation>
        <location evidence="1">Membrane</location>
        <topology evidence="1">Single-pass membrane protein</topology>
    </subcellularLocation>
</comment>
<dbReference type="InterPro" id="IPR006260">
    <property type="entry name" value="TonB/TolA_C"/>
</dbReference>
<feature type="region of interest" description="Disordered" evidence="5">
    <location>
        <begin position="51"/>
        <end position="124"/>
    </location>
</feature>
<evidence type="ECO:0000256" key="4">
    <source>
        <dbReference type="ARBA" id="ARBA00023136"/>
    </source>
</evidence>
<evidence type="ECO:0000256" key="5">
    <source>
        <dbReference type="SAM" id="MobiDB-lite"/>
    </source>
</evidence>
<dbReference type="GO" id="GO:0016020">
    <property type="term" value="C:membrane"/>
    <property type="evidence" value="ECO:0007669"/>
    <property type="project" value="UniProtKB-SubCell"/>
</dbReference>